<dbReference type="AlphaFoldDB" id="A0A915I821"/>
<reference evidence="2" key="1">
    <citation type="submission" date="2022-11" db="UniProtKB">
        <authorList>
            <consortium name="WormBaseParasite"/>
        </authorList>
    </citation>
    <scope>IDENTIFICATION</scope>
</reference>
<accession>A0A915I821</accession>
<evidence type="ECO:0000313" key="2">
    <source>
        <dbReference type="WBParaSite" id="nRc.2.0.1.t10314-RA"/>
    </source>
</evidence>
<dbReference type="WBParaSite" id="nRc.2.0.1.t10314-RA">
    <property type="protein sequence ID" value="nRc.2.0.1.t10314-RA"/>
    <property type="gene ID" value="nRc.2.0.1.g10314"/>
</dbReference>
<name>A0A915I821_ROMCU</name>
<dbReference type="Proteomes" id="UP000887565">
    <property type="component" value="Unplaced"/>
</dbReference>
<evidence type="ECO:0000313" key="1">
    <source>
        <dbReference type="Proteomes" id="UP000887565"/>
    </source>
</evidence>
<organism evidence="1 2">
    <name type="scientific">Romanomermis culicivorax</name>
    <name type="common">Nematode worm</name>
    <dbReference type="NCBI Taxonomy" id="13658"/>
    <lineage>
        <taxon>Eukaryota</taxon>
        <taxon>Metazoa</taxon>
        <taxon>Ecdysozoa</taxon>
        <taxon>Nematoda</taxon>
        <taxon>Enoplea</taxon>
        <taxon>Dorylaimia</taxon>
        <taxon>Mermithida</taxon>
        <taxon>Mermithoidea</taxon>
        <taxon>Mermithidae</taxon>
        <taxon>Romanomermis</taxon>
    </lineage>
</organism>
<protein>
    <submittedName>
        <fullName evidence="2">Uncharacterized protein</fullName>
    </submittedName>
</protein>
<keyword evidence="1" id="KW-1185">Reference proteome</keyword>
<sequence length="79" mass="9128">MDFICQPLRHSTWYSLCLATYVSIMCDQYLSNKQEHLLVNLIHSLTCPKDCMLIKVTHPKVGDFDQDANLKKLCIAIEK</sequence>
<proteinExistence type="predicted"/>